<evidence type="ECO:0000313" key="3">
    <source>
        <dbReference type="Proteomes" id="UP000693946"/>
    </source>
</evidence>
<organism evidence="2 3">
    <name type="scientific">Solea senegalensis</name>
    <name type="common">Senegalese sole</name>
    <dbReference type="NCBI Taxonomy" id="28829"/>
    <lineage>
        <taxon>Eukaryota</taxon>
        <taxon>Metazoa</taxon>
        <taxon>Chordata</taxon>
        <taxon>Craniata</taxon>
        <taxon>Vertebrata</taxon>
        <taxon>Euteleostomi</taxon>
        <taxon>Actinopterygii</taxon>
        <taxon>Neopterygii</taxon>
        <taxon>Teleostei</taxon>
        <taxon>Neoteleostei</taxon>
        <taxon>Acanthomorphata</taxon>
        <taxon>Carangaria</taxon>
        <taxon>Pleuronectiformes</taxon>
        <taxon>Pleuronectoidei</taxon>
        <taxon>Soleidae</taxon>
        <taxon>Solea</taxon>
    </lineage>
</organism>
<keyword evidence="1" id="KW-0812">Transmembrane</keyword>
<evidence type="ECO:0000256" key="1">
    <source>
        <dbReference type="SAM" id="Phobius"/>
    </source>
</evidence>
<reference evidence="2 3" key="1">
    <citation type="journal article" date="2021" name="Sci. Rep.">
        <title>Chromosome anchoring in Senegalese sole (Solea senegalensis) reveals sex-associated markers and genome rearrangements in flatfish.</title>
        <authorList>
            <person name="Guerrero-Cozar I."/>
            <person name="Gomez-Garrido J."/>
            <person name="Berbel C."/>
            <person name="Martinez-Blanch J.F."/>
            <person name="Alioto T."/>
            <person name="Claros M.G."/>
            <person name="Gagnaire P.A."/>
            <person name="Manchado M."/>
        </authorList>
    </citation>
    <scope>NUCLEOTIDE SEQUENCE [LARGE SCALE GENOMIC DNA]</scope>
    <source>
        <strain evidence="2">Sse05_10M</strain>
    </source>
</reference>
<feature type="transmembrane region" description="Helical" evidence="1">
    <location>
        <begin position="12"/>
        <end position="37"/>
    </location>
</feature>
<proteinExistence type="predicted"/>
<keyword evidence="3" id="KW-1185">Reference proteome</keyword>
<name>A0AAV6RLA2_SOLSE</name>
<comment type="caution">
    <text evidence="2">The sequence shown here is derived from an EMBL/GenBank/DDBJ whole genome shotgun (WGS) entry which is preliminary data.</text>
</comment>
<gene>
    <name evidence="2" type="ORF">JOB18_001074</name>
</gene>
<protein>
    <submittedName>
        <fullName evidence="2">Uncharacterized protein</fullName>
    </submittedName>
</protein>
<dbReference type="Proteomes" id="UP000693946">
    <property type="component" value="Linkage Group LG18"/>
</dbReference>
<sequence length="171" mass="19382">MLRESAAMAPELFTVIVASVSCVAFCLLVVMLVVVLYRKDPLCCRFTEQRRRTDDPPHYHSRHTLMFPDQDESGAAANPAAVGPQLPGRLFIIGKPNHYHMEGIVPRLPSYESVRRKDRQRQIHSMIAERFGLNGRCDEPPPSYEETLRHSLQSVDVHVSSRSQDESLNLS</sequence>
<dbReference type="EMBL" id="JAGKHQ010000010">
    <property type="protein sequence ID" value="KAG7506271.1"/>
    <property type="molecule type" value="Genomic_DNA"/>
</dbReference>
<accession>A0AAV6RLA2</accession>
<evidence type="ECO:0000313" key="2">
    <source>
        <dbReference type="EMBL" id="KAG7506271.1"/>
    </source>
</evidence>
<dbReference type="AlphaFoldDB" id="A0AAV6RLA2"/>
<keyword evidence="1" id="KW-0472">Membrane</keyword>
<keyword evidence="1" id="KW-1133">Transmembrane helix</keyword>
<dbReference type="PROSITE" id="PS51257">
    <property type="entry name" value="PROKAR_LIPOPROTEIN"/>
    <property type="match status" value="1"/>
</dbReference>